<dbReference type="InParanoid" id="A0A4S2MIK1"/>
<evidence type="ECO:0000313" key="2">
    <source>
        <dbReference type="EMBL" id="TGZ76761.1"/>
    </source>
</evidence>
<protein>
    <recommendedName>
        <fullName evidence="1">SPX domain-containing protein</fullName>
    </recommendedName>
</protein>
<proteinExistence type="predicted"/>
<gene>
    <name evidence="2" type="ORF">EX30DRAFT_229038</name>
</gene>
<dbReference type="GO" id="GO:0000822">
    <property type="term" value="F:inositol hexakisphosphate binding"/>
    <property type="evidence" value="ECO:0007669"/>
    <property type="project" value="TreeGrafter"/>
</dbReference>
<accession>A0A4S2MIK1</accession>
<reference evidence="2 3" key="1">
    <citation type="submission" date="2019-04" db="EMBL/GenBank/DDBJ databases">
        <title>Comparative genomics and transcriptomics to analyze fruiting body development in filamentous ascomycetes.</title>
        <authorList>
            <consortium name="DOE Joint Genome Institute"/>
            <person name="Lutkenhaus R."/>
            <person name="Traeger S."/>
            <person name="Breuer J."/>
            <person name="Kuo A."/>
            <person name="Lipzen A."/>
            <person name="Pangilinan J."/>
            <person name="Dilworth D."/>
            <person name="Sandor L."/>
            <person name="Poggeler S."/>
            <person name="Barry K."/>
            <person name="Grigoriev I.V."/>
            <person name="Nowrousian M."/>
        </authorList>
    </citation>
    <scope>NUCLEOTIDE SEQUENCE [LARGE SCALE GENOMIC DNA]</scope>
    <source>
        <strain evidence="2 3">CBS 389.68</strain>
    </source>
</reference>
<name>A0A4S2MIK1_9PEZI</name>
<dbReference type="PANTHER" id="PTHR10783:SF103">
    <property type="entry name" value="SOLUTE CARRIER FAMILY 53 MEMBER 1"/>
    <property type="match status" value="1"/>
</dbReference>
<dbReference type="STRING" id="341454.A0A4S2MIK1"/>
<dbReference type="GO" id="GO:0005794">
    <property type="term" value="C:Golgi apparatus"/>
    <property type="evidence" value="ECO:0007669"/>
    <property type="project" value="TreeGrafter"/>
</dbReference>
<evidence type="ECO:0000313" key="3">
    <source>
        <dbReference type="Proteomes" id="UP000298138"/>
    </source>
</evidence>
<dbReference type="PANTHER" id="PTHR10783">
    <property type="entry name" value="XENOTROPIC AND POLYTROPIC RETROVIRUS RECEPTOR 1-RELATED"/>
    <property type="match status" value="1"/>
</dbReference>
<dbReference type="OrthoDB" id="1577640at2759"/>
<keyword evidence="3" id="KW-1185">Reference proteome</keyword>
<dbReference type="GO" id="GO:0005886">
    <property type="term" value="C:plasma membrane"/>
    <property type="evidence" value="ECO:0007669"/>
    <property type="project" value="TreeGrafter"/>
</dbReference>
<sequence>MKFGKNLPRNQVPEWSASYLNYKDLKRLIKTIAIETRNGQEPDRAPFFYALDRNIETVDGFFNKRLAEAQRRLKLLESRYDEHFDLTNLYEGSGDGRTQHTNAVDDEYQKKTAPKSSEAWGLDRDEVEELLGALLELRSHLRKLLWYGGMLATRVSIG</sequence>
<dbReference type="Pfam" id="PF03105">
    <property type="entry name" value="SPX"/>
    <property type="match status" value="1"/>
</dbReference>
<dbReference type="GO" id="GO:0016036">
    <property type="term" value="P:cellular response to phosphate starvation"/>
    <property type="evidence" value="ECO:0007669"/>
    <property type="project" value="TreeGrafter"/>
</dbReference>
<dbReference type="InterPro" id="IPR004331">
    <property type="entry name" value="SPX_dom"/>
</dbReference>
<feature type="domain" description="SPX" evidence="1">
    <location>
        <begin position="1"/>
        <end position="158"/>
    </location>
</feature>
<organism evidence="2 3">
    <name type="scientific">Ascodesmis nigricans</name>
    <dbReference type="NCBI Taxonomy" id="341454"/>
    <lineage>
        <taxon>Eukaryota</taxon>
        <taxon>Fungi</taxon>
        <taxon>Dikarya</taxon>
        <taxon>Ascomycota</taxon>
        <taxon>Pezizomycotina</taxon>
        <taxon>Pezizomycetes</taxon>
        <taxon>Pezizales</taxon>
        <taxon>Ascodesmidaceae</taxon>
        <taxon>Ascodesmis</taxon>
    </lineage>
</organism>
<dbReference type="AlphaFoldDB" id="A0A4S2MIK1"/>
<dbReference type="GO" id="GO:0006817">
    <property type="term" value="P:phosphate ion transport"/>
    <property type="evidence" value="ECO:0007669"/>
    <property type="project" value="TreeGrafter"/>
</dbReference>
<dbReference type="Proteomes" id="UP000298138">
    <property type="component" value="Unassembled WGS sequence"/>
</dbReference>
<dbReference type="PROSITE" id="PS51382">
    <property type="entry name" value="SPX"/>
    <property type="match status" value="1"/>
</dbReference>
<dbReference type="EMBL" id="ML220167">
    <property type="protein sequence ID" value="TGZ76761.1"/>
    <property type="molecule type" value="Genomic_DNA"/>
</dbReference>
<evidence type="ECO:0000259" key="1">
    <source>
        <dbReference type="PROSITE" id="PS51382"/>
    </source>
</evidence>